<dbReference type="Proteomes" id="UP000187417">
    <property type="component" value="Unassembled WGS sequence"/>
</dbReference>
<evidence type="ECO:0000313" key="1">
    <source>
        <dbReference type="EMBL" id="OKY93858.1"/>
    </source>
</evidence>
<dbReference type="InterPro" id="IPR038996">
    <property type="entry name" value="Gp14"/>
</dbReference>
<protein>
    <submittedName>
        <fullName evidence="1">Uncharacterized protein</fullName>
    </submittedName>
</protein>
<organism evidence="1 2">
    <name type="scientific">Alistipes putredinis</name>
    <dbReference type="NCBI Taxonomy" id="28117"/>
    <lineage>
        <taxon>Bacteria</taxon>
        <taxon>Pseudomonadati</taxon>
        <taxon>Bacteroidota</taxon>
        <taxon>Bacteroidia</taxon>
        <taxon>Bacteroidales</taxon>
        <taxon>Rikenellaceae</taxon>
        <taxon>Alistipes</taxon>
    </lineage>
</organism>
<gene>
    <name evidence="1" type="ORF">BHV66_07160</name>
</gene>
<sequence>MFPVALAIGAGISALSSIAGGVSANKRRKKADQILEDRRRRLDEWYQSEMNQPYLDRADSRAMLKRIRDYNEDELKALNTNAIKSGATDEAKVAAAGKLNKNYSQVVAQIAGLGEQHKDQIQQQYQARLDNLDNARYEAESGKISGMQNMVSGVGDAFGQLAMLYGLGGFGKSGLAGITGNN</sequence>
<evidence type="ECO:0000313" key="2">
    <source>
        <dbReference type="Proteomes" id="UP000187417"/>
    </source>
</evidence>
<dbReference type="AlphaFoldDB" id="A0A1Q6F4W1"/>
<name>A0A1Q6F4W1_9BACT</name>
<dbReference type="STRING" id="28117.BHV66_07160"/>
<accession>A0A1Q6F4W1</accession>
<proteinExistence type="predicted"/>
<reference evidence="1 2" key="1">
    <citation type="journal article" date="2016" name="Nat. Biotechnol.">
        <title>Measurement of bacterial replication rates in microbial communities.</title>
        <authorList>
            <person name="Brown C.T."/>
            <person name="Olm M.R."/>
            <person name="Thomas B.C."/>
            <person name="Banfield J.F."/>
        </authorList>
    </citation>
    <scope>NUCLEOTIDE SEQUENCE [LARGE SCALE GENOMIC DNA]</scope>
    <source>
        <strain evidence="1">CAG:67_53_122</strain>
    </source>
</reference>
<comment type="caution">
    <text evidence="1">The sequence shown here is derived from an EMBL/GenBank/DDBJ whole genome shotgun (WGS) entry which is preliminary data.</text>
</comment>
<dbReference type="Pfam" id="PF24072">
    <property type="entry name" value="T7_gp14"/>
    <property type="match status" value="1"/>
</dbReference>
<dbReference type="RefSeq" id="WP_022460886.1">
    <property type="nucleotide sequence ID" value="NZ_BAAFLA010000016.1"/>
</dbReference>
<dbReference type="EMBL" id="MNQH01000031">
    <property type="protein sequence ID" value="OKY93858.1"/>
    <property type="molecule type" value="Genomic_DNA"/>
</dbReference>